<keyword evidence="1" id="KW-0547">Nucleotide-binding</keyword>
<protein>
    <submittedName>
        <fullName evidence="6">Uncharacterized protein LOC117659866</fullName>
    </submittedName>
</protein>
<dbReference type="PANTHER" id="PTHR31594">
    <property type="entry name" value="AIG1-TYPE G DOMAIN-CONTAINING PROTEIN"/>
    <property type="match status" value="1"/>
</dbReference>
<dbReference type="Gene3D" id="3.40.50.300">
    <property type="entry name" value="P-loop containing nucleotide triphosphate hydrolases"/>
    <property type="match status" value="1"/>
</dbReference>
<dbReference type="SUPFAM" id="SSF49265">
    <property type="entry name" value="Fibronectin type III"/>
    <property type="match status" value="1"/>
</dbReference>
<evidence type="ECO:0000313" key="5">
    <source>
        <dbReference type="Proteomes" id="UP001652622"/>
    </source>
</evidence>
<evidence type="ECO:0000256" key="2">
    <source>
        <dbReference type="SAM" id="Coils"/>
    </source>
</evidence>
<name>A0ABM3ZMW4_PANGU</name>
<dbReference type="InterPro" id="IPR048997">
    <property type="entry name" value="Stonustoxin-like_helical"/>
</dbReference>
<dbReference type="Pfam" id="PF00041">
    <property type="entry name" value="fn3"/>
    <property type="match status" value="2"/>
</dbReference>
<feature type="region of interest" description="Disordered" evidence="3">
    <location>
        <begin position="1"/>
        <end position="51"/>
    </location>
</feature>
<dbReference type="GeneID" id="117659866"/>
<feature type="compositionally biased region" description="Polar residues" evidence="3">
    <location>
        <begin position="41"/>
        <end position="51"/>
    </location>
</feature>
<proteinExistence type="inferred from homology"/>
<keyword evidence="2" id="KW-0175">Coiled coil</keyword>
<dbReference type="SUPFAM" id="SSF52540">
    <property type="entry name" value="P-loop containing nucleoside triphosphate hydrolases"/>
    <property type="match status" value="1"/>
</dbReference>
<accession>A0ABM3ZMW4</accession>
<dbReference type="Pfam" id="PF24674">
    <property type="entry name" value="MACPF_SNTX"/>
    <property type="match status" value="1"/>
</dbReference>
<dbReference type="InterPro" id="IPR036116">
    <property type="entry name" value="FN3_sf"/>
</dbReference>
<dbReference type="PROSITE" id="PS50853">
    <property type="entry name" value="FN3"/>
    <property type="match status" value="2"/>
</dbReference>
<dbReference type="InterPro" id="IPR040581">
    <property type="entry name" value="Thioredoxin_11"/>
</dbReference>
<comment type="similarity">
    <text evidence="1">Belongs to the TRAFAC class TrmE-Era-EngA-EngB-Septin-like GTPase superfamily. Septin GTPase family.</text>
</comment>
<feature type="domain" description="Fibronectin type-III" evidence="4">
    <location>
        <begin position="718"/>
        <end position="813"/>
    </location>
</feature>
<dbReference type="CDD" id="cd00063">
    <property type="entry name" value="FN3"/>
    <property type="match status" value="2"/>
</dbReference>
<evidence type="ECO:0000259" key="4">
    <source>
        <dbReference type="PROSITE" id="PS50853"/>
    </source>
</evidence>
<keyword evidence="5" id="KW-1185">Reference proteome</keyword>
<organism evidence="5 6">
    <name type="scientific">Pantherophis guttatus</name>
    <name type="common">Corn snake</name>
    <name type="synonym">Elaphe guttata</name>
    <dbReference type="NCBI Taxonomy" id="94885"/>
    <lineage>
        <taxon>Eukaryota</taxon>
        <taxon>Metazoa</taxon>
        <taxon>Chordata</taxon>
        <taxon>Craniata</taxon>
        <taxon>Vertebrata</taxon>
        <taxon>Euteleostomi</taxon>
        <taxon>Lepidosauria</taxon>
        <taxon>Squamata</taxon>
        <taxon>Bifurcata</taxon>
        <taxon>Unidentata</taxon>
        <taxon>Episquamata</taxon>
        <taxon>Toxicofera</taxon>
        <taxon>Serpentes</taxon>
        <taxon>Colubroidea</taxon>
        <taxon>Colubridae</taxon>
        <taxon>Colubrinae</taxon>
        <taxon>Pantherophis</taxon>
    </lineage>
</organism>
<dbReference type="Pfam" id="PF21109">
    <property type="entry name" value="Stonustoxin_helical"/>
    <property type="match status" value="1"/>
</dbReference>
<dbReference type="RefSeq" id="XP_060549711.1">
    <property type="nucleotide sequence ID" value="XM_060693728.1"/>
</dbReference>
<dbReference type="Pfam" id="PF18078">
    <property type="entry name" value="Thioredoxin_11"/>
    <property type="match status" value="1"/>
</dbReference>
<dbReference type="InterPro" id="IPR027417">
    <property type="entry name" value="P-loop_NTPase"/>
</dbReference>
<keyword evidence="1" id="KW-0342">GTP-binding</keyword>
<dbReference type="Proteomes" id="UP001652622">
    <property type="component" value="Unplaced"/>
</dbReference>
<evidence type="ECO:0000256" key="1">
    <source>
        <dbReference type="RuleBase" id="RU004560"/>
    </source>
</evidence>
<reference evidence="6" key="1">
    <citation type="submission" date="2025-08" db="UniProtKB">
        <authorList>
            <consortium name="RefSeq"/>
        </authorList>
    </citation>
    <scope>IDENTIFICATION</scope>
    <source>
        <tissue evidence="6">Blood</tissue>
    </source>
</reference>
<feature type="region of interest" description="Disordered" evidence="3">
    <location>
        <begin position="175"/>
        <end position="195"/>
    </location>
</feature>
<dbReference type="InterPro" id="IPR013783">
    <property type="entry name" value="Ig-like_fold"/>
</dbReference>
<feature type="coiled-coil region" evidence="2">
    <location>
        <begin position="1331"/>
        <end position="1365"/>
    </location>
</feature>
<dbReference type="InterPro" id="IPR003961">
    <property type="entry name" value="FN3_dom"/>
</dbReference>
<dbReference type="Pfam" id="PF00735">
    <property type="entry name" value="Septin"/>
    <property type="match status" value="1"/>
</dbReference>
<evidence type="ECO:0000256" key="3">
    <source>
        <dbReference type="SAM" id="MobiDB-lite"/>
    </source>
</evidence>
<dbReference type="InterPro" id="IPR056072">
    <property type="entry name" value="SNTX_MACPF/CDC-like_dom"/>
</dbReference>
<dbReference type="PANTHER" id="PTHR31594:SF16">
    <property type="entry name" value="SI:CH211-281L24.3"/>
    <property type="match status" value="1"/>
</dbReference>
<dbReference type="SMART" id="SM00060">
    <property type="entry name" value="FN3"/>
    <property type="match status" value="2"/>
</dbReference>
<sequence length="1430" mass="161175">MTLRGDAGCGHPPPTDVGSPLPLGSPLPALPPDPGKGVQLPPTSSKGWTTALPVQSRVQGSAWELAGSRGWTKCNGVDRRCLQDGERFYCSVVAPSQPFDHVLQILLKIMVISPMIRVRKSQELTLLSRERPSEVRGNLLKEAKVQKTWSDAILEPLLCNHWTLFPLPAVKRTERSSREGEQQIHPPLGIPDSCNQVSKRVSDTQEPSMAQTEDAIETSALGRPFQLGMLYDCRKDALIPGVTLWDYSSLQKDLTIKPQPKTESEIIASDSIDDKSSALDISASLKASFLGGLVEVGGSAKYLHDKKKSKQQARVTVQYKTTTKYEQLTMSHLGIQNISYPAVFDHGTATHVVTAILYGAQAFFVFDREVSSTEMVKDIQGSLQLTVKNLISITGEAEVKLTEKEKENALKFSCKFHGDFSLEKNPVTFQDAMKVYETLPKLLGEHGEKAVPMRVWLYPLTKLDTRAAKMVREISLTLIFDAEKILEELNENKMQSNDLAKNPIAETFPEIQRKIQQFKDLCKQHRQTFQKQLARMLPSIRGGGQEEGTLVDILMSINQSPFNSQRLREFLDSKKREMNFVKSYLTILSEIQVISSQNKLEEIVLDPQNVHVVSFTFTSLHEEETFLLSLQKWLQEQFLQESAKSTRRQEEDMPWFEDKERTRNARQAAKSIRDFFSINQSNEKVRFVVASLPKVATPGASIYLYEDGELVSKNFELPSKPLQFLISELRHDSIQLKFQPAEYGKATISSYLVEYKIAGEENWKTMKTEDTREMFLLKDLPPNTEYQFQYTACCKVGLSKTSDLSPPIKTLPTSPPEELRMVTAASSVISVAWMSPSIVASGVVIKEYKVEYRMVEAGAGKDQWTEKRTGRKTEFYPIEDLKPQMMYRIRVSAVCDNGALSGPSVELEVSTLLEEEDGGNIAHQFLQESSLVEDKQPLVFTLPLKEVPSDASTPCLMYQLGKENLEVPNKVILVMGATGCGKTTLINGMINYILGVQWEDNFRFKLIHETTQRSEAGSRMSEVTAYMVNHQKGFRIPYSLTIIDTPGFGGRRDAEQDKLLEKQLLEFFSTPGGIDHMDAICLVAEAFFAHSNSTHTQKCIFDSMLSMLGKDMKDNIQLLITFADGGTPPVLEALKEADLPCAQDESGTPLHFRFNHSALFAPRENGGSPNIVAKMFWKMSTKSMKDFFDSLKMLEAKDLTLTMKVLKERQSLDTALEGLQTKLRASLMELEELKEIQVALQQCTINVLASRNFEYKVGKCAKEHVQGPVMYCPSCSTVCHYNCHNDGRFERCDAMNNEAKCLICPGRCCSSSHAWKSHYEKTKIIYERKFHTELKRQYEEAKAKKNTLEEKIKSLDEKFDEIRLGIKTSLDQSCQCLENLREIALKPVALSMPEDEDLRILTGKQELKTMQSVMDMRRLVESLQKLPSGI</sequence>
<feature type="domain" description="Fibronectin type-III" evidence="4">
    <location>
        <begin position="815"/>
        <end position="914"/>
    </location>
</feature>
<gene>
    <name evidence="6" type="primary">LOC117659866</name>
</gene>
<evidence type="ECO:0000313" key="6">
    <source>
        <dbReference type="RefSeq" id="XP_060549711.1"/>
    </source>
</evidence>
<dbReference type="InterPro" id="IPR052090">
    <property type="entry name" value="Cytolytic_pore-forming_toxin"/>
</dbReference>
<feature type="compositionally biased region" description="Pro residues" evidence="3">
    <location>
        <begin position="23"/>
        <end position="34"/>
    </location>
</feature>
<dbReference type="Gene3D" id="2.60.40.10">
    <property type="entry name" value="Immunoglobulins"/>
    <property type="match status" value="2"/>
</dbReference>
<dbReference type="InterPro" id="IPR030379">
    <property type="entry name" value="G_SEPTIN_dom"/>
</dbReference>